<gene>
    <name evidence="1" type="ORF">HaLaN_16947</name>
</gene>
<protein>
    <submittedName>
        <fullName evidence="1">Uncharacterized protein</fullName>
    </submittedName>
</protein>
<sequence>MGGHTLLCHSRPGLEWLVSQPLVAQAWPCPCSCWAQLPAQPWCACCAWLAGECWPLALRLLAVRLPGCCVGPVGACGGLLQGTTSGPALAGHAAGSRLGTRRCSTCPAGASTCTPPCSRHAAPHQHPTHPQCQCQLLKRTPPAARHAHGAPWTPPTSSPLTASMHTKHTHGDVLQVGLQGCACWAGCCQVLEVGLDRSQPPLRGTAGIVQAAGMLDLALGRLPPLSLDLTPLRLH</sequence>
<comment type="caution">
    <text evidence="1">The sequence shown here is derived from an EMBL/GenBank/DDBJ whole genome shotgun (WGS) entry which is preliminary data.</text>
</comment>
<organism evidence="1 2">
    <name type="scientific">Haematococcus lacustris</name>
    <name type="common">Green alga</name>
    <name type="synonym">Haematococcus pluvialis</name>
    <dbReference type="NCBI Taxonomy" id="44745"/>
    <lineage>
        <taxon>Eukaryota</taxon>
        <taxon>Viridiplantae</taxon>
        <taxon>Chlorophyta</taxon>
        <taxon>core chlorophytes</taxon>
        <taxon>Chlorophyceae</taxon>
        <taxon>CS clade</taxon>
        <taxon>Chlamydomonadales</taxon>
        <taxon>Haematococcaceae</taxon>
        <taxon>Haematococcus</taxon>
    </lineage>
</organism>
<dbReference type="AlphaFoldDB" id="A0A699ZDL6"/>
<dbReference type="EMBL" id="BLLF01001542">
    <property type="protein sequence ID" value="GFH19915.1"/>
    <property type="molecule type" value="Genomic_DNA"/>
</dbReference>
<reference evidence="1 2" key="1">
    <citation type="submission" date="2020-02" db="EMBL/GenBank/DDBJ databases">
        <title>Draft genome sequence of Haematococcus lacustris strain NIES-144.</title>
        <authorList>
            <person name="Morimoto D."/>
            <person name="Nakagawa S."/>
            <person name="Yoshida T."/>
            <person name="Sawayama S."/>
        </authorList>
    </citation>
    <scope>NUCLEOTIDE SEQUENCE [LARGE SCALE GENOMIC DNA]</scope>
    <source>
        <strain evidence="1 2">NIES-144</strain>
    </source>
</reference>
<keyword evidence="2" id="KW-1185">Reference proteome</keyword>
<evidence type="ECO:0000313" key="1">
    <source>
        <dbReference type="EMBL" id="GFH19915.1"/>
    </source>
</evidence>
<dbReference type="Proteomes" id="UP000485058">
    <property type="component" value="Unassembled WGS sequence"/>
</dbReference>
<proteinExistence type="predicted"/>
<evidence type="ECO:0000313" key="2">
    <source>
        <dbReference type="Proteomes" id="UP000485058"/>
    </source>
</evidence>
<name>A0A699ZDL6_HAELA</name>
<accession>A0A699ZDL6</accession>